<protein>
    <submittedName>
        <fullName evidence="2">Uncharacterized protein</fullName>
    </submittedName>
</protein>
<organism evidence="2 3">
    <name type="scientific">Kingdonia uniflora</name>
    <dbReference type="NCBI Taxonomy" id="39325"/>
    <lineage>
        <taxon>Eukaryota</taxon>
        <taxon>Viridiplantae</taxon>
        <taxon>Streptophyta</taxon>
        <taxon>Embryophyta</taxon>
        <taxon>Tracheophyta</taxon>
        <taxon>Spermatophyta</taxon>
        <taxon>Magnoliopsida</taxon>
        <taxon>Ranunculales</taxon>
        <taxon>Circaeasteraceae</taxon>
        <taxon>Kingdonia</taxon>
    </lineage>
</organism>
<dbReference type="OrthoDB" id="2668416at2759"/>
<dbReference type="Proteomes" id="UP000541444">
    <property type="component" value="Unassembled WGS sequence"/>
</dbReference>
<sequence>MRNIAVNTIFQHSVVTNSKVFHECLDAMIKFSKEMIVPPNFDEPVRPIRYHKRLRKRVFRGVVGALDGILIYVSIPVNDQTPFRRRGGGICF</sequence>
<dbReference type="AlphaFoldDB" id="A0A7J7NR56"/>
<evidence type="ECO:0000313" key="3">
    <source>
        <dbReference type="Proteomes" id="UP000541444"/>
    </source>
</evidence>
<evidence type="ECO:0000256" key="1">
    <source>
        <dbReference type="SAM" id="Phobius"/>
    </source>
</evidence>
<reference evidence="2 3" key="1">
    <citation type="journal article" date="2020" name="IScience">
        <title>Genome Sequencing of the Endangered Kingdonia uniflora (Circaeasteraceae, Ranunculales) Reveals Potential Mechanisms of Evolutionary Specialization.</title>
        <authorList>
            <person name="Sun Y."/>
            <person name="Deng T."/>
            <person name="Zhang A."/>
            <person name="Moore M.J."/>
            <person name="Landis J.B."/>
            <person name="Lin N."/>
            <person name="Zhang H."/>
            <person name="Zhang X."/>
            <person name="Huang J."/>
            <person name="Zhang X."/>
            <person name="Sun H."/>
            <person name="Wang H."/>
        </authorList>
    </citation>
    <scope>NUCLEOTIDE SEQUENCE [LARGE SCALE GENOMIC DNA]</scope>
    <source>
        <strain evidence="2">TB1705</strain>
        <tissue evidence="2">Leaf</tissue>
    </source>
</reference>
<accession>A0A7J7NR56</accession>
<keyword evidence="1" id="KW-0812">Transmembrane</keyword>
<keyword evidence="3" id="KW-1185">Reference proteome</keyword>
<gene>
    <name evidence="2" type="ORF">GIB67_004083</name>
</gene>
<keyword evidence="1" id="KW-0472">Membrane</keyword>
<keyword evidence="1" id="KW-1133">Transmembrane helix</keyword>
<proteinExistence type="predicted"/>
<dbReference type="EMBL" id="JACGCM010000628">
    <property type="protein sequence ID" value="KAF6169691.1"/>
    <property type="molecule type" value="Genomic_DNA"/>
</dbReference>
<comment type="caution">
    <text evidence="2">The sequence shown here is derived from an EMBL/GenBank/DDBJ whole genome shotgun (WGS) entry which is preliminary data.</text>
</comment>
<name>A0A7J7NR56_9MAGN</name>
<feature type="transmembrane region" description="Helical" evidence="1">
    <location>
        <begin position="58"/>
        <end position="75"/>
    </location>
</feature>
<evidence type="ECO:0000313" key="2">
    <source>
        <dbReference type="EMBL" id="KAF6169691.1"/>
    </source>
</evidence>